<dbReference type="PRINTS" id="PR00830">
    <property type="entry name" value="ENDOLAPTASE"/>
</dbReference>
<evidence type="ECO:0000256" key="10">
    <source>
        <dbReference type="HAMAP-Rule" id="MF_01973"/>
    </source>
</evidence>
<dbReference type="GO" id="GO:0043565">
    <property type="term" value="F:sequence-specific DNA binding"/>
    <property type="evidence" value="ECO:0007669"/>
    <property type="project" value="UniProtKB-UniRule"/>
</dbReference>
<dbReference type="InterPro" id="IPR008268">
    <property type="entry name" value="Peptidase_S16_AS"/>
</dbReference>
<evidence type="ECO:0000256" key="2">
    <source>
        <dbReference type="ARBA" id="ARBA00022490"/>
    </source>
</evidence>
<feature type="coiled-coil region" evidence="16">
    <location>
        <begin position="184"/>
        <end position="215"/>
    </location>
</feature>
<evidence type="ECO:0000256" key="8">
    <source>
        <dbReference type="ARBA" id="ARBA00023016"/>
    </source>
</evidence>
<dbReference type="AlphaFoldDB" id="A0A373FNB5"/>
<dbReference type="PIRSF" id="PIRSF001174">
    <property type="entry name" value="Lon_proteas"/>
    <property type="match status" value="1"/>
</dbReference>
<dbReference type="GO" id="GO:0016887">
    <property type="term" value="F:ATP hydrolysis activity"/>
    <property type="evidence" value="ECO:0007669"/>
    <property type="project" value="UniProtKB-UniRule"/>
</dbReference>
<dbReference type="HAMAP" id="MF_01973">
    <property type="entry name" value="lon_bact"/>
    <property type="match status" value="1"/>
</dbReference>
<keyword evidence="6 10" id="KW-0720">Serine protease</keyword>
<feature type="domain" description="Lon proteolytic" evidence="17">
    <location>
        <begin position="596"/>
        <end position="777"/>
    </location>
</feature>
<dbReference type="Pfam" id="PF02190">
    <property type="entry name" value="LON_substr_bdg"/>
    <property type="match status" value="1"/>
</dbReference>
<dbReference type="Gene3D" id="3.30.230.10">
    <property type="match status" value="1"/>
</dbReference>
<comment type="induction">
    <text evidence="10">By heat shock.</text>
</comment>
<dbReference type="GO" id="GO:0004252">
    <property type="term" value="F:serine-type endopeptidase activity"/>
    <property type="evidence" value="ECO:0007669"/>
    <property type="project" value="UniProtKB-UniRule"/>
</dbReference>
<evidence type="ECO:0000259" key="17">
    <source>
        <dbReference type="PROSITE" id="PS51786"/>
    </source>
</evidence>
<comment type="caution">
    <text evidence="19">The sequence shown here is derived from an EMBL/GenBank/DDBJ whole genome shotgun (WGS) entry which is preliminary data.</text>
</comment>
<dbReference type="GO" id="GO:0006515">
    <property type="term" value="P:protein quality control for misfolded or incompletely synthesized proteins"/>
    <property type="evidence" value="ECO:0007669"/>
    <property type="project" value="UniProtKB-UniRule"/>
</dbReference>
<dbReference type="Gene3D" id="1.20.5.5270">
    <property type="match status" value="1"/>
</dbReference>
<dbReference type="InterPro" id="IPR003959">
    <property type="entry name" value="ATPase_AAA_core"/>
</dbReference>
<dbReference type="SUPFAM" id="SSF88697">
    <property type="entry name" value="PUA domain-like"/>
    <property type="match status" value="1"/>
</dbReference>
<dbReference type="SUPFAM" id="SSF52540">
    <property type="entry name" value="P-loop containing nucleoside triphosphate hydrolases"/>
    <property type="match status" value="1"/>
</dbReference>
<dbReference type="GO" id="GO:0005737">
    <property type="term" value="C:cytoplasm"/>
    <property type="evidence" value="ECO:0007669"/>
    <property type="project" value="UniProtKB-SubCell"/>
</dbReference>
<comment type="similarity">
    <text evidence="10 11 14 15">Belongs to the peptidase S16 family.</text>
</comment>
<dbReference type="InterPro" id="IPR003111">
    <property type="entry name" value="Lon_prtase_N"/>
</dbReference>
<comment type="function">
    <text evidence="10">ATP-dependent serine protease that mediates the selective degradation of mutant and abnormal proteins as well as certain short-lived regulatory proteins. Required for cellular homeostasis and for survival from DNA damage and developmental changes induced by stress. Degrades polypeptides processively to yield small peptide fragments that are 5 to 10 amino acids long. Binds to DNA in a double-stranded, site-specific manner.</text>
</comment>
<dbReference type="InterPro" id="IPR054594">
    <property type="entry name" value="Lon_lid"/>
</dbReference>
<dbReference type="Pfam" id="PF00004">
    <property type="entry name" value="AAA"/>
    <property type="match status" value="1"/>
</dbReference>
<dbReference type="CDD" id="cd19500">
    <property type="entry name" value="RecA-like_Lon"/>
    <property type="match status" value="1"/>
</dbReference>
<keyword evidence="20" id="KW-1185">Reference proteome</keyword>
<dbReference type="EC" id="3.4.21.53" evidence="10 11"/>
<comment type="subcellular location">
    <subcellularLocation>
        <location evidence="1 10 11">Cytoplasm</location>
    </subcellularLocation>
</comment>
<dbReference type="GO" id="GO:0005524">
    <property type="term" value="F:ATP binding"/>
    <property type="evidence" value="ECO:0007669"/>
    <property type="project" value="UniProtKB-UniRule"/>
</dbReference>
<name>A0A373FNB5_COMTE</name>
<dbReference type="InterPro" id="IPR015947">
    <property type="entry name" value="PUA-like_sf"/>
</dbReference>
<dbReference type="InterPro" id="IPR027417">
    <property type="entry name" value="P-loop_NTPase"/>
</dbReference>
<dbReference type="PROSITE" id="PS01046">
    <property type="entry name" value="LON_SER"/>
    <property type="match status" value="1"/>
</dbReference>
<evidence type="ECO:0000256" key="6">
    <source>
        <dbReference type="ARBA" id="ARBA00022825"/>
    </source>
</evidence>
<proteinExistence type="evidence at transcript level"/>
<dbReference type="NCBIfam" id="TIGR00763">
    <property type="entry name" value="lon"/>
    <property type="match status" value="1"/>
</dbReference>
<dbReference type="InterPro" id="IPR027065">
    <property type="entry name" value="Lon_Prtase"/>
</dbReference>
<dbReference type="GO" id="GO:0034605">
    <property type="term" value="P:cellular response to heat"/>
    <property type="evidence" value="ECO:0007669"/>
    <property type="project" value="UniProtKB-UniRule"/>
</dbReference>
<evidence type="ECO:0000256" key="4">
    <source>
        <dbReference type="ARBA" id="ARBA00022741"/>
    </source>
</evidence>
<sequence length="804" mass="88632">MSGQTPLPSTELDLPLLPLRDVVVFPHMVIPLFVGRAKSIKALELAMEGDRRIMLVAQKTASKDEPAAEDMFDVGCVSTILQMLKLPDGTVKVLVEGQQRALVKQVKDEDSHFTATALPVEAEGDAHEQSEIEALRRAVTQQFDQHVKLNKKIPQEILTSIASIDDAGRLADTIAAHLPLKLENKQAVLDLVDIKERLENLFEQLEREVDILNVDKRIRGRVKRQMEKNQRDFYLNEQVKAIQKELGEGEDGADIEEIEKKIKLAKMPADARKKAETELKKLKLMSPMSAEASVVRNYIEVLTGLPWSKKTKIKHDLANAEEVLNEDHFGLEKVKDRILEYLAVQQRVDKVKAPILCLVGPPGVGKTSLGQSIAKATGRKYVRMALGGMRDEAEIRGHRRTYIGAMPGKVLQSLEKVGTRNPLFLLDEIDKLGMDFRGDPSSALLEVLDPEQNNKFGDHYVEVDFDLSDVMFVATSNSMNIPSALLDRMEVIRLSGYTEDEKTNIAMRYLLPKQITNNGVKEGELEVTESAVRDIVRYYTREAGVRSLERELSKICRKVVKGLQLKKLEPKVVVSADNLNDYLGVRKFSYGRAEHANQVGQVVGLAWTEVGGDLLTIEAATMPGKGVITRTGSLGDVMKESVEAARTVVRSRSRLLGIKDEAFEKKDIHVHVPDGATPKDGPSAGAAMTTAFVSALTGIPVRADVAMTGEITLRGEVTAIGGLKEKLLAALRGGIKTVLIPEENAKDLQDIPDNVKSGLEIVPVKWIDQVLKVALERVPEPLAEEEVAAVAATDAKPVEPAVKH</sequence>
<dbReference type="InterPro" id="IPR046336">
    <property type="entry name" value="Lon_prtase_N_sf"/>
</dbReference>
<dbReference type="Gene3D" id="1.10.8.60">
    <property type="match status" value="1"/>
</dbReference>
<dbReference type="Pfam" id="PF05362">
    <property type="entry name" value="Lon_C"/>
    <property type="match status" value="1"/>
</dbReference>
<reference evidence="19 20" key="1">
    <citation type="submission" date="2018-08" db="EMBL/GenBank/DDBJ databases">
        <title>Comamonas testosteroni strain SWCO2.</title>
        <authorList>
            <person name="Jiang N."/>
            <person name="Zhang X.Z."/>
        </authorList>
    </citation>
    <scope>NUCLEOTIDE SEQUENCE [LARGE SCALE GENOMIC DNA]</scope>
    <source>
        <strain evidence="19 20">SWCO2</strain>
    </source>
</reference>
<evidence type="ECO:0000256" key="3">
    <source>
        <dbReference type="ARBA" id="ARBA00022670"/>
    </source>
</evidence>
<dbReference type="FunFam" id="3.30.230.10:FF:000010">
    <property type="entry name" value="Lon protease"/>
    <property type="match status" value="1"/>
</dbReference>
<evidence type="ECO:0000256" key="7">
    <source>
        <dbReference type="ARBA" id="ARBA00022840"/>
    </source>
</evidence>
<organism evidence="19 20">
    <name type="scientific">Comamonas testosteroni</name>
    <name type="common">Pseudomonas testosteroni</name>
    <dbReference type="NCBI Taxonomy" id="285"/>
    <lineage>
        <taxon>Bacteria</taxon>
        <taxon>Pseudomonadati</taxon>
        <taxon>Pseudomonadota</taxon>
        <taxon>Betaproteobacteria</taxon>
        <taxon>Burkholderiales</taxon>
        <taxon>Comamonadaceae</taxon>
        <taxon>Comamonas</taxon>
    </lineage>
</organism>
<dbReference type="FunFam" id="3.40.50.300:FF:000021">
    <property type="entry name" value="Lon protease homolog"/>
    <property type="match status" value="1"/>
</dbReference>
<evidence type="ECO:0000256" key="12">
    <source>
        <dbReference type="PIRSR" id="PIRSR001174-1"/>
    </source>
</evidence>
<keyword evidence="4 10" id="KW-0547">Nucleotide-binding</keyword>
<gene>
    <name evidence="10" type="primary">lon</name>
    <name evidence="19" type="ORF">DZC30_11535</name>
</gene>
<evidence type="ECO:0000313" key="19">
    <source>
        <dbReference type="EMBL" id="RGE44975.1"/>
    </source>
</evidence>
<dbReference type="OrthoDB" id="9803599at2"/>
<dbReference type="PROSITE" id="PS51787">
    <property type="entry name" value="LON_N"/>
    <property type="match status" value="1"/>
</dbReference>
<comment type="catalytic activity">
    <reaction evidence="9 10 11 14">
        <text>Hydrolysis of proteins in presence of ATP.</text>
        <dbReference type="EC" id="3.4.21.53"/>
    </reaction>
</comment>
<dbReference type="GO" id="GO:0004176">
    <property type="term" value="F:ATP-dependent peptidase activity"/>
    <property type="evidence" value="ECO:0007669"/>
    <property type="project" value="UniProtKB-UniRule"/>
</dbReference>
<keyword evidence="5 10" id="KW-0378">Hydrolase</keyword>
<dbReference type="InterPro" id="IPR008269">
    <property type="entry name" value="Lon_proteolytic"/>
</dbReference>
<keyword evidence="16" id="KW-0175">Coiled coil</keyword>
<evidence type="ECO:0000256" key="9">
    <source>
        <dbReference type="ARBA" id="ARBA00050665"/>
    </source>
</evidence>
<dbReference type="PANTHER" id="PTHR10046">
    <property type="entry name" value="ATP DEPENDENT LON PROTEASE FAMILY MEMBER"/>
    <property type="match status" value="1"/>
</dbReference>
<evidence type="ECO:0000256" key="14">
    <source>
        <dbReference type="PROSITE-ProRule" id="PRU01122"/>
    </source>
</evidence>
<feature type="active site" evidence="10 12">
    <location>
        <position position="683"/>
    </location>
</feature>
<accession>A0A373FNB5</accession>
<dbReference type="InterPro" id="IPR027543">
    <property type="entry name" value="Lon_bac"/>
</dbReference>
<evidence type="ECO:0000313" key="20">
    <source>
        <dbReference type="Proteomes" id="UP000261948"/>
    </source>
</evidence>
<dbReference type="SUPFAM" id="SSF54211">
    <property type="entry name" value="Ribosomal protein S5 domain 2-like"/>
    <property type="match status" value="1"/>
</dbReference>
<evidence type="ECO:0000256" key="5">
    <source>
        <dbReference type="ARBA" id="ARBA00022801"/>
    </source>
</evidence>
<dbReference type="FunFam" id="1.20.5.5270:FF:000002">
    <property type="entry name" value="Lon protease homolog"/>
    <property type="match status" value="1"/>
</dbReference>
<evidence type="ECO:0000256" key="16">
    <source>
        <dbReference type="SAM" id="Coils"/>
    </source>
</evidence>
<dbReference type="SMART" id="SM00382">
    <property type="entry name" value="AAA"/>
    <property type="match status" value="1"/>
</dbReference>
<dbReference type="Proteomes" id="UP000261948">
    <property type="component" value="Unassembled WGS sequence"/>
</dbReference>
<protein>
    <recommendedName>
        <fullName evidence="10 11">Lon protease</fullName>
        <ecNumber evidence="10 11">3.4.21.53</ecNumber>
    </recommendedName>
    <alternativeName>
        <fullName evidence="10">ATP-dependent protease La</fullName>
    </alternativeName>
</protein>
<dbReference type="FunFam" id="2.30.130.40:FF:000001">
    <property type="entry name" value="Lon protease"/>
    <property type="match status" value="1"/>
</dbReference>
<feature type="binding site" evidence="10 13">
    <location>
        <begin position="360"/>
        <end position="367"/>
    </location>
    <ligand>
        <name>ATP</name>
        <dbReference type="ChEBI" id="CHEBI:30616"/>
    </ligand>
</feature>
<dbReference type="PROSITE" id="PS51786">
    <property type="entry name" value="LON_PROTEOLYTIC"/>
    <property type="match status" value="1"/>
</dbReference>
<dbReference type="Gene3D" id="1.20.58.1480">
    <property type="match status" value="1"/>
</dbReference>
<dbReference type="InterPro" id="IPR014721">
    <property type="entry name" value="Ribsml_uS5_D2-typ_fold_subgr"/>
</dbReference>
<dbReference type="InterPro" id="IPR003593">
    <property type="entry name" value="AAA+_ATPase"/>
</dbReference>
<evidence type="ECO:0000256" key="15">
    <source>
        <dbReference type="RuleBase" id="RU000591"/>
    </source>
</evidence>
<keyword evidence="2 10" id="KW-0963">Cytoplasm</keyword>
<dbReference type="InterPro" id="IPR004815">
    <property type="entry name" value="Lon_bac/euk-typ"/>
</dbReference>
<evidence type="ECO:0000256" key="11">
    <source>
        <dbReference type="PIRNR" id="PIRNR001174"/>
    </source>
</evidence>
<evidence type="ECO:0000256" key="13">
    <source>
        <dbReference type="PIRSR" id="PIRSR001174-2"/>
    </source>
</evidence>
<feature type="domain" description="Lon N-terminal" evidence="18">
    <location>
        <begin position="14"/>
        <end position="209"/>
    </location>
</feature>
<keyword evidence="8 10" id="KW-0346">Stress response</keyword>
<dbReference type="EMBL" id="QURR01000012">
    <property type="protein sequence ID" value="RGE44975.1"/>
    <property type="molecule type" value="Genomic_DNA"/>
</dbReference>
<dbReference type="Gene3D" id="2.30.130.40">
    <property type="entry name" value="LON domain-like"/>
    <property type="match status" value="1"/>
</dbReference>
<evidence type="ECO:0000256" key="1">
    <source>
        <dbReference type="ARBA" id="ARBA00004496"/>
    </source>
</evidence>
<dbReference type="NCBIfam" id="NF008053">
    <property type="entry name" value="PRK10787.1"/>
    <property type="match status" value="1"/>
</dbReference>
<dbReference type="Pfam" id="PF22667">
    <property type="entry name" value="Lon_lid"/>
    <property type="match status" value="1"/>
</dbReference>
<feature type="active site" evidence="10 12">
    <location>
        <position position="726"/>
    </location>
</feature>
<comment type="subunit">
    <text evidence="10 11">Homohexamer. Organized in a ring with a central cavity.</text>
</comment>
<keyword evidence="3 10" id="KW-0645">Protease</keyword>
<dbReference type="SMART" id="SM00464">
    <property type="entry name" value="LON"/>
    <property type="match status" value="1"/>
</dbReference>
<dbReference type="Gene3D" id="3.40.50.300">
    <property type="entry name" value="P-loop containing nucleotide triphosphate hydrolases"/>
    <property type="match status" value="1"/>
</dbReference>
<dbReference type="InterPro" id="IPR020568">
    <property type="entry name" value="Ribosomal_Su5_D2-typ_SF"/>
</dbReference>
<keyword evidence="7 10" id="KW-0067">ATP-binding</keyword>
<evidence type="ECO:0000259" key="18">
    <source>
        <dbReference type="PROSITE" id="PS51787"/>
    </source>
</evidence>